<keyword evidence="2" id="KW-1185">Reference proteome</keyword>
<protein>
    <recommendedName>
        <fullName evidence="3">Xylose isomerase-like TIM barrel protein</fullName>
    </recommendedName>
</protein>
<comment type="caution">
    <text evidence="1">The sequence shown here is derived from an EMBL/GenBank/DDBJ whole genome shotgun (WGS) entry which is preliminary data.</text>
</comment>
<dbReference type="InterPro" id="IPR036237">
    <property type="entry name" value="Xyl_isomerase-like_sf"/>
</dbReference>
<sequence length="148" mass="17457">MRYLSLTSWSLNRILGPLHWTKWDQHKKEIVTSVIEQPEIHSLLDLPFLLAKKGYQAMEIIHPHFPSTDTEYLKELRKATEKAGIRFYNLLIDYGDITNEDPIRRKHDMEFIKAGLILRLRLEPSMSVSSVEMHNQIIRRPYSLPLFS</sequence>
<dbReference type="EMBL" id="JAMQJY010000001">
    <property type="protein sequence ID" value="MCM2676246.1"/>
    <property type="molecule type" value="Genomic_DNA"/>
</dbReference>
<proteinExistence type="predicted"/>
<evidence type="ECO:0000313" key="2">
    <source>
        <dbReference type="Proteomes" id="UP001203665"/>
    </source>
</evidence>
<dbReference type="Proteomes" id="UP001203665">
    <property type="component" value="Unassembled WGS sequence"/>
</dbReference>
<dbReference type="SUPFAM" id="SSF51658">
    <property type="entry name" value="Xylose isomerase-like"/>
    <property type="match status" value="1"/>
</dbReference>
<evidence type="ECO:0000313" key="1">
    <source>
        <dbReference type="EMBL" id="MCM2676246.1"/>
    </source>
</evidence>
<gene>
    <name evidence="1" type="ORF">NDM98_12575</name>
</gene>
<evidence type="ECO:0008006" key="3">
    <source>
        <dbReference type="Google" id="ProtNLM"/>
    </source>
</evidence>
<dbReference type="RefSeq" id="WP_251608114.1">
    <property type="nucleotide sequence ID" value="NZ_JAMQJY010000001.1"/>
</dbReference>
<name>A0ABT0XK19_9BACI</name>
<reference evidence="1" key="1">
    <citation type="submission" date="2022-06" db="EMBL/GenBank/DDBJ databases">
        <title>Alkalicoccobacillus porphyridii sp. nov., isolated from a marine red alga, Porphyridium purpureum and reclassification of Shouchella plakortidis and Shouchella gibsonii as Alkalicoccobacillus plakortidis comb. nov. and Alkalicoccobacillus gibsonii comb. nov.</title>
        <authorList>
            <person name="Kim K.H."/>
            <person name="Lee J.K."/>
            <person name="Han D.M."/>
            <person name="Baek J.H."/>
            <person name="Jeon C.O."/>
        </authorList>
    </citation>
    <scope>NUCLEOTIDE SEQUENCE</scope>
    <source>
        <strain evidence="1">DSM 19153</strain>
    </source>
</reference>
<dbReference type="Gene3D" id="3.20.20.150">
    <property type="entry name" value="Divalent-metal-dependent TIM barrel enzymes"/>
    <property type="match status" value="1"/>
</dbReference>
<accession>A0ABT0XK19</accession>
<organism evidence="1 2">
    <name type="scientific">Alkalicoccobacillus plakortidis</name>
    <dbReference type="NCBI Taxonomy" id="444060"/>
    <lineage>
        <taxon>Bacteria</taxon>
        <taxon>Bacillati</taxon>
        <taxon>Bacillota</taxon>
        <taxon>Bacilli</taxon>
        <taxon>Bacillales</taxon>
        <taxon>Bacillaceae</taxon>
        <taxon>Alkalicoccobacillus</taxon>
    </lineage>
</organism>